<name>A0ABW4DH49_9BACL</name>
<proteinExistence type="predicted"/>
<dbReference type="EMBL" id="JBHTNZ010000031">
    <property type="protein sequence ID" value="MFD1463377.1"/>
    <property type="molecule type" value="Genomic_DNA"/>
</dbReference>
<keyword evidence="1" id="KW-0472">Membrane</keyword>
<feature type="transmembrane region" description="Helical" evidence="1">
    <location>
        <begin position="29"/>
        <end position="47"/>
    </location>
</feature>
<comment type="caution">
    <text evidence="2">The sequence shown here is derived from an EMBL/GenBank/DDBJ whole genome shotgun (WGS) entry which is preliminary data.</text>
</comment>
<organism evidence="2 3">
    <name type="scientific">Paenibacillus farraposensis</name>
    <dbReference type="NCBI Taxonomy" id="2807095"/>
    <lineage>
        <taxon>Bacteria</taxon>
        <taxon>Bacillati</taxon>
        <taxon>Bacillota</taxon>
        <taxon>Bacilli</taxon>
        <taxon>Bacillales</taxon>
        <taxon>Paenibacillaceae</taxon>
        <taxon>Paenibacillus</taxon>
    </lineage>
</organism>
<keyword evidence="1" id="KW-0812">Transmembrane</keyword>
<dbReference type="Proteomes" id="UP001597340">
    <property type="component" value="Unassembled WGS sequence"/>
</dbReference>
<dbReference type="RefSeq" id="WP_377531989.1">
    <property type="nucleotide sequence ID" value="NZ_JAFFQR010000084.1"/>
</dbReference>
<gene>
    <name evidence="2" type="ORF">ACFQ5D_18725</name>
</gene>
<accession>A0ABW4DH49</accession>
<protein>
    <recommendedName>
        <fullName evidence="4">Spore germination protein</fullName>
    </recommendedName>
</protein>
<evidence type="ECO:0000313" key="2">
    <source>
        <dbReference type="EMBL" id="MFD1463377.1"/>
    </source>
</evidence>
<reference evidence="3" key="1">
    <citation type="journal article" date="2019" name="Int. J. Syst. Evol. Microbiol.">
        <title>The Global Catalogue of Microorganisms (GCM) 10K type strain sequencing project: providing services to taxonomists for standard genome sequencing and annotation.</title>
        <authorList>
            <consortium name="The Broad Institute Genomics Platform"/>
            <consortium name="The Broad Institute Genome Sequencing Center for Infectious Disease"/>
            <person name="Wu L."/>
            <person name="Ma J."/>
        </authorList>
    </citation>
    <scope>NUCLEOTIDE SEQUENCE [LARGE SCALE GENOMIC DNA]</scope>
    <source>
        <strain evidence="3">CCM 9147</strain>
    </source>
</reference>
<keyword evidence="1" id="KW-1133">Transmembrane helix</keyword>
<evidence type="ECO:0008006" key="4">
    <source>
        <dbReference type="Google" id="ProtNLM"/>
    </source>
</evidence>
<keyword evidence="3" id="KW-1185">Reference proteome</keyword>
<evidence type="ECO:0000313" key="3">
    <source>
        <dbReference type="Proteomes" id="UP001597340"/>
    </source>
</evidence>
<evidence type="ECO:0000256" key="1">
    <source>
        <dbReference type="SAM" id="Phobius"/>
    </source>
</evidence>
<feature type="transmembrane region" description="Helical" evidence="1">
    <location>
        <begin position="5"/>
        <end position="23"/>
    </location>
</feature>
<sequence length="97" mass="10854">MILTTLYTVGSAILIIPSGMAFVAKQDAWLAALAGVGGGPLILYLYIKITSLYPQMTLMKSWSPCLANGQAKPLAFCFLQQFLSMRRLRYYFIREIL</sequence>